<protein>
    <submittedName>
        <fullName evidence="2">Uncharacterized protein</fullName>
    </submittedName>
</protein>
<organism evidence="2 3">
    <name type="scientific">Natrarchaeobius chitinivorans</name>
    <dbReference type="NCBI Taxonomy" id="1679083"/>
    <lineage>
        <taxon>Archaea</taxon>
        <taxon>Methanobacteriati</taxon>
        <taxon>Methanobacteriota</taxon>
        <taxon>Stenosarchaea group</taxon>
        <taxon>Halobacteria</taxon>
        <taxon>Halobacteriales</taxon>
        <taxon>Natrialbaceae</taxon>
        <taxon>Natrarchaeobius</taxon>
    </lineage>
</organism>
<evidence type="ECO:0000313" key="3">
    <source>
        <dbReference type="Proteomes" id="UP000281431"/>
    </source>
</evidence>
<evidence type="ECO:0000256" key="1">
    <source>
        <dbReference type="SAM" id="MobiDB-lite"/>
    </source>
</evidence>
<comment type="caution">
    <text evidence="2">The sequence shown here is derived from an EMBL/GenBank/DDBJ whole genome shotgun (WGS) entry which is preliminary data.</text>
</comment>
<evidence type="ECO:0000313" key="2">
    <source>
        <dbReference type="EMBL" id="RQH03331.1"/>
    </source>
</evidence>
<name>A0A3N6MYY3_NATCH</name>
<feature type="region of interest" description="Disordered" evidence="1">
    <location>
        <begin position="1"/>
        <end position="41"/>
    </location>
</feature>
<keyword evidence="3" id="KW-1185">Reference proteome</keyword>
<proteinExistence type="predicted"/>
<accession>A0A3N6MYY3</accession>
<dbReference type="Proteomes" id="UP000281431">
    <property type="component" value="Unassembled WGS sequence"/>
</dbReference>
<reference evidence="2 3" key="1">
    <citation type="submission" date="2018-10" db="EMBL/GenBank/DDBJ databases">
        <title>Natrarchaeobius chitinivorans gen. nov., sp. nov., and Natrarchaeobius haloalkaliphilus sp. nov., alkaliphilic, chitin-utilizing haloarchaea from hypersaline alkaline lakes.</title>
        <authorList>
            <person name="Sorokin D.Y."/>
            <person name="Elcheninov A.G."/>
            <person name="Kostrikina N.A."/>
            <person name="Bale N.J."/>
            <person name="Sinninghe Damste J.S."/>
            <person name="Khijniak T.V."/>
            <person name="Kublanov I.V."/>
            <person name="Toshchakov S.V."/>
        </authorList>
    </citation>
    <scope>NUCLEOTIDE SEQUENCE [LARGE SCALE GENOMIC DNA]</scope>
    <source>
        <strain evidence="2 3">AArcht7</strain>
    </source>
</reference>
<gene>
    <name evidence="2" type="ORF">EA472_01765</name>
</gene>
<sequence>MHTQHTTPRPDPSSDQPTPRTQSITSFDGRPASARAPATFSARNTDRLRNLVDEFNAGFVASGREDDST</sequence>
<feature type="compositionally biased region" description="Polar residues" evidence="1">
    <location>
        <begin position="1"/>
        <end position="26"/>
    </location>
</feature>
<dbReference type="AlphaFoldDB" id="A0A3N6MYY3"/>
<dbReference type="EMBL" id="REFZ01000001">
    <property type="protein sequence ID" value="RQH03331.1"/>
    <property type="molecule type" value="Genomic_DNA"/>
</dbReference>